<gene>
    <name evidence="2" type="ORF">PoB_000530200</name>
</gene>
<reference evidence="2 3" key="1">
    <citation type="journal article" date="2021" name="Elife">
        <title>Chloroplast acquisition without the gene transfer in kleptoplastic sea slugs, Plakobranchus ocellatus.</title>
        <authorList>
            <person name="Maeda T."/>
            <person name="Takahashi S."/>
            <person name="Yoshida T."/>
            <person name="Shimamura S."/>
            <person name="Takaki Y."/>
            <person name="Nagai Y."/>
            <person name="Toyoda A."/>
            <person name="Suzuki Y."/>
            <person name="Arimoto A."/>
            <person name="Ishii H."/>
            <person name="Satoh N."/>
            <person name="Nishiyama T."/>
            <person name="Hasebe M."/>
            <person name="Maruyama T."/>
            <person name="Minagawa J."/>
            <person name="Obokata J."/>
            <person name="Shigenobu S."/>
        </authorList>
    </citation>
    <scope>NUCLEOTIDE SEQUENCE [LARGE SCALE GENOMIC DNA]</scope>
</reference>
<protein>
    <submittedName>
        <fullName evidence="2">Uncharacterized protein</fullName>
    </submittedName>
</protein>
<organism evidence="2 3">
    <name type="scientific">Plakobranchus ocellatus</name>
    <dbReference type="NCBI Taxonomy" id="259542"/>
    <lineage>
        <taxon>Eukaryota</taxon>
        <taxon>Metazoa</taxon>
        <taxon>Spiralia</taxon>
        <taxon>Lophotrochozoa</taxon>
        <taxon>Mollusca</taxon>
        <taxon>Gastropoda</taxon>
        <taxon>Heterobranchia</taxon>
        <taxon>Euthyneura</taxon>
        <taxon>Panpulmonata</taxon>
        <taxon>Sacoglossa</taxon>
        <taxon>Placobranchoidea</taxon>
        <taxon>Plakobranchidae</taxon>
        <taxon>Plakobranchus</taxon>
    </lineage>
</organism>
<dbReference type="EMBL" id="BLXT01000601">
    <property type="protein sequence ID" value="GFN78796.1"/>
    <property type="molecule type" value="Genomic_DNA"/>
</dbReference>
<comment type="caution">
    <text evidence="2">The sequence shown here is derived from an EMBL/GenBank/DDBJ whole genome shotgun (WGS) entry which is preliminary data.</text>
</comment>
<name>A0AAV3Y7M6_9GAST</name>
<evidence type="ECO:0000313" key="2">
    <source>
        <dbReference type="EMBL" id="GFN78796.1"/>
    </source>
</evidence>
<proteinExistence type="predicted"/>
<accession>A0AAV3Y7M6</accession>
<feature type="non-terminal residue" evidence="2">
    <location>
        <position position="1"/>
    </location>
</feature>
<keyword evidence="3" id="KW-1185">Reference proteome</keyword>
<feature type="region of interest" description="Disordered" evidence="1">
    <location>
        <begin position="1"/>
        <end position="50"/>
    </location>
</feature>
<sequence>PPRLRVATGRDRSKHLSSALAALVRPSGQLEMSRSGQRPVRPSGKGDKSK</sequence>
<evidence type="ECO:0000256" key="1">
    <source>
        <dbReference type="SAM" id="MobiDB-lite"/>
    </source>
</evidence>
<dbReference type="Proteomes" id="UP000735302">
    <property type="component" value="Unassembled WGS sequence"/>
</dbReference>
<evidence type="ECO:0000313" key="3">
    <source>
        <dbReference type="Proteomes" id="UP000735302"/>
    </source>
</evidence>
<dbReference type="AlphaFoldDB" id="A0AAV3Y7M6"/>